<dbReference type="EMBL" id="CAVNYO010000413">
    <property type="protein sequence ID" value="CAK5276805.1"/>
    <property type="molecule type" value="Genomic_DNA"/>
</dbReference>
<evidence type="ECO:0000313" key="3">
    <source>
        <dbReference type="Proteomes" id="UP001295794"/>
    </source>
</evidence>
<keyword evidence="3" id="KW-1185">Reference proteome</keyword>
<name>A0AAD2K3F3_9AGAR</name>
<evidence type="ECO:0000313" key="1">
    <source>
        <dbReference type="EMBL" id="CAK5276790.1"/>
    </source>
</evidence>
<feature type="non-terminal residue" evidence="1">
    <location>
        <position position="146"/>
    </location>
</feature>
<dbReference type="Proteomes" id="UP001295794">
    <property type="component" value="Unassembled WGS sequence"/>
</dbReference>
<organism evidence="1 3">
    <name type="scientific">Mycena citricolor</name>
    <dbReference type="NCBI Taxonomy" id="2018698"/>
    <lineage>
        <taxon>Eukaryota</taxon>
        <taxon>Fungi</taxon>
        <taxon>Dikarya</taxon>
        <taxon>Basidiomycota</taxon>
        <taxon>Agaricomycotina</taxon>
        <taxon>Agaricomycetes</taxon>
        <taxon>Agaricomycetidae</taxon>
        <taxon>Agaricales</taxon>
        <taxon>Marasmiineae</taxon>
        <taxon>Mycenaceae</taxon>
        <taxon>Mycena</taxon>
    </lineage>
</organism>
<protein>
    <submittedName>
        <fullName evidence="1">Uncharacterized protein</fullName>
    </submittedName>
</protein>
<comment type="caution">
    <text evidence="1">The sequence shown here is derived from an EMBL/GenBank/DDBJ whole genome shotgun (WGS) entry which is preliminary data.</text>
</comment>
<dbReference type="EMBL" id="CAVNYO010000412">
    <property type="protein sequence ID" value="CAK5276790.1"/>
    <property type="molecule type" value="Genomic_DNA"/>
</dbReference>
<proteinExistence type="predicted"/>
<accession>A0AAD2K3F3</accession>
<dbReference type="AlphaFoldDB" id="A0AAD2K3F3"/>
<evidence type="ECO:0000313" key="2">
    <source>
        <dbReference type="EMBL" id="CAK5276805.1"/>
    </source>
</evidence>
<gene>
    <name evidence="1" type="ORF">MYCIT1_LOCUS25340</name>
    <name evidence="2" type="ORF">MYCIT1_LOCUS25366</name>
</gene>
<reference evidence="1" key="1">
    <citation type="submission" date="2023-11" db="EMBL/GenBank/DDBJ databases">
        <authorList>
            <person name="De Vega J J."/>
            <person name="De Vega J J."/>
        </authorList>
    </citation>
    <scope>NUCLEOTIDE SEQUENCE</scope>
</reference>
<sequence length="146" mass="16696">RGRSPKDSTCIISSKRRLLDRALIKPHRIGIYPEYIGSSSARSIRPGISAFGRALRLWRSPRYISACRIVRPIPPLCWPLERLCLCSGVWKCGDAFVYSYLREPEFQSLSAFAAIAFACIPPYPRLHQLLPCQIRRPRLIAWTGLR</sequence>
<feature type="non-terminal residue" evidence="1">
    <location>
        <position position="1"/>
    </location>
</feature>